<evidence type="ECO:0000313" key="1">
    <source>
        <dbReference type="EMBL" id="MXY94972.1"/>
    </source>
</evidence>
<proteinExistence type="predicted"/>
<name>A0A6B0YZA4_9CHLR</name>
<organism evidence="1">
    <name type="scientific">Caldilineaceae bacterium SB0664_bin_27</name>
    <dbReference type="NCBI Taxonomy" id="2605260"/>
    <lineage>
        <taxon>Bacteria</taxon>
        <taxon>Bacillati</taxon>
        <taxon>Chloroflexota</taxon>
        <taxon>Caldilineae</taxon>
        <taxon>Caldilineales</taxon>
        <taxon>Caldilineaceae</taxon>
    </lineage>
</organism>
<dbReference type="AlphaFoldDB" id="A0A6B0YZA4"/>
<gene>
    <name evidence="1" type="ORF">F4Y42_16150</name>
</gene>
<accession>A0A6B0YZA4</accession>
<dbReference type="EMBL" id="VXRG01000131">
    <property type="protein sequence ID" value="MXY94972.1"/>
    <property type="molecule type" value="Genomic_DNA"/>
</dbReference>
<reference evidence="1" key="1">
    <citation type="submission" date="2019-09" db="EMBL/GenBank/DDBJ databases">
        <title>Characterisation of the sponge microbiome using genome-centric metagenomics.</title>
        <authorList>
            <person name="Engelberts J.P."/>
            <person name="Robbins S.J."/>
            <person name="De Goeij J.M."/>
            <person name="Aranda M."/>
            <person name="Bell S.C."/>
            <person name="Webster N.S."/>
        </authorList>
    </citation>
    <scope>NUCLEOTIDE SEQUENCE</scope>
    <source>
        <strain evidence="1">SB0664_bin_27</strain>
    </source>
</reference>
<dbReference type="PANTHER" id="PTHR30007:SF1">
    <property type="entry name" value="BLR1914 PROTEIN"/>
    <property type="match status" value="1"/>
</dbReference>
<comment type="caution">
    <text evidence="1">The sequence shown here is derived from an EMBL/GenBank/DDBJ whole genome shotgun (WGS) entry which is preliminary data.</text>
</comment>
<sequence>MTQSEVLLTPFDFDAVIAGKGYESGPLRVLLAAQQLEVIIPSRSYRKQPRDYDRIRFRERNIVDRFINKLKWCRRISTRYEKLARRFIAFLHFASTLIWLQRNVNGT</sequence>
<dbReference type="PANTHER" id="PTHR30007">
    <property type="entry name" value="PHP DOMAIN PROTEIN"/>
    <property type="match status" value="1"/>
</dbReference>
<protein>
    <submittedName>
        <fullName evidence="1">Transposase</fullName>
    </submittedName>
</protein>